<feature type="compositionally biased region" description="Low complexity" evidence="7">
    <location>
        <begin position="10"/>
        <end position="20"/>
    </location>
</feature>
<dbReference type="GO" id="GO:0001708">
    <property type="term" value="P:cell fate specification"/>
    <property type="evidence" value="ECO:0007669"/>
    <property type="project" value="TreeGrafter"/>
</dbReference>
<evidence type="ECO:0000256" key="7">
    <source>
        <dbReference type="SAM" id="MobiDB-lite"/>
    </source>
</evidence>
<feature type="region of interest" description="Disordered" evidence="7">
    <location>
        <begin position="1"/>
        <end position="20"/>
    </location>
</feature>
<dbReference type="Gene3D" id="2.60.40.820">
    <property type="entry name" value="Transcription factor, T-box"/>
    <property type="match status" value="1"/>
</dbReference>
<dbReference type="Pfam" id="PF00907">
    <property type="entry name" value="T-box"/>
    <property type="match status" value="1"/>
</dbReference>
<comment type="subcellular location">
    <subcellularLocation>
        <location evidence="6">Nucleus</location>
    </subcellularLocation>
</comment>
<evidence type="ECO:0000256" key="3">
    <source>
        <dbReference type="ARBA" id="ARBA00023125"/>
    </source>
</evidence>
<protein>
    <submittedName>
        <fullName evidence="9">T-box transcription factor TBX1</fullName>
    </submittedName>
</protein>
<comment type="caution">
    <text evidence="6">Lacks conserved residue(s) required for the propagation of feature annotation.</text>
</comment>
<dbReference type="PANTHER" id="PTHR11267:SF104">
    <property type="entry name" value="T-BOX TRANSCRIPTION FACTOR TBX1"/>
    <property type="match status" value="1"/>
</dbReference>
<dbReference type="GO" id="GO:0000785">
    <property type="term" value="C:chromatin"/>
    <property type="evidence" value="ECO:0007669"/>
    <property type="project" value="TreeGrafter"/>
</dbReference>
<proteinExistence type="predicted"/>
<keyword evidence="2" id="KW-0805">Transcription regulation</keyword>
<keyword evidence="10" id="KW-1185">Reference proteome</keyword>
<evidence type="ECO:0000313" key="10">
    <source>
        <dbReference type="Proteomes" id="UP000010556"/>
    </source>
</evidence>
<dbReference type="AlphaFoldDB" id="L5MCX6"/>
<dbReference type="InterPro" id="IPR036960">
    <property type="entry name" value="T-box_sf"/>
</dbReference>
<dbReference type="InterPro" id="IPR001699">
    <property type="entry name" value="TF_T-box"/>
</dbReference>
<evidence type="ECO:0000256" key="5">
    <source>
        <dbReference type="ARBA" id="ARBA00023242"/>
    </source>
</evidence>
<name>L5MCX6_MYODS</name>
<keyword evidence="1" id="KW-0217">Developmental protein</keyword>
<keyword evidence="3 6" id="KW-0238">DNA-binding</keyword>
<sequence length="124" mass="13166">MTTTTSHYDTPAAGATTSTAANLEGPGASCMAATKAPVKKNAKVASVSLQLEMKALWDEFNQLGSEMIITKAGRSRCPSPCCDPPHVASVLGSRLWPDPCTAQEARKVAERNPVDLLLNQQPRT</sequence>
<dbReference type="GO" id="GO:0000978">
    <property type="term" value="F:RNA polymerase II cis-regulatory region sequence-specific DNA binding"/>
    <property type="evidence" value="ECO:0007669"/>
    <property type="project" value="InterPro"/>
</dbReference>
<evidence type="ECO:0000259" key="8">
    <source>
        <dbReference type="PROSITE" id="PS50252"/>
    </source>
</evidence>
<dbReference type="PROSITE" id="PS50252">
    <property type="entry name" value="TBOX_3"/>
    <property type="match status" value="1"/>
</dbReference>
<dbReference type="GO" id="GO:0005634">
    <property type="term" value="C:nucleus"/>
    <property type="evidence" value="ECO:0007669"/>
    <property type="project" value="UniProtKB-SubCell"/>
</dbReference>
<organism evidence="9 10">
    <name type="scientific">Myotis davidii</name>
    <name type="common">David's myotis</name>
    <dbReference type="NCBI Taxonomy" id="225400"/>
    <lineage>
        <taxon>Eukaryota</taxon>
        <taxon>Metazoa</taxon>
        <taxon>Chordata</taxon>
        <taxon>Craniata</taxon>
        <taxon>Vertebrata</taxon>
        <taxon>Euteleostomi</taxon>
        <taxon>Mammalia</taxon>
        <taxon>Eutheria</taxon>
        <taxon>Laurasiatheria</taxon>
        <taxon>Chiroptera</taxon>
        <taxon>Yangochiroptera</taxon>
        <taxon>Vespertilionidae</taxon>
        <taxon>Myotis</taxon>
    </lineage>
</organism>
<dbReference type="EMBL" id="KB101680">
    <property type="protein sequence ID" value="ELK36241.1"/>
    <property type="molecule type" value="Genomic_DNA"/>
</dbReference>
<evidence type="ECO:0000256" key="1">
    <source>
        <dbReference type="ARBA" id="ARBA00022473"/>
    </source>
</evidence>
<dbReference type="InterPro" id="IPR046360">
    <property type="entry name" value="T-box_DNA-bd"/>
</dbReference>
<gene>
    <name evidence="9" type="ORF">MDA_GLEAN10009666</name>
</gene>
<dbReference type="InterPro" id="IPR008967">
    <property type="entry name" value="p53-like_TF_DNA-bd_sf"/>
</dbReference>
<dbReference type="GO" id="GO:0000981">
    <property type="term" value="F:DNA-binding transcription factor activity, RNA polymerase II-specific"/>
    <property type="evidence" value="ECO:0007669"/>
    <property type="project" value="TreeGrafter"/>
</dbReference>
<feature type="domain" description="T-box" evidence="8">
    <location>
        <begin position="51"/>
        <end position="79"/>
    </location>
</feature>
<keyword evidence="4" id="KW-0804">Transcription</keyword>
<dbReference type="SUPFAM" id="SSF49417">
    <property type="entry name" value="p53-like transcription factors"/>
    <property type="match status" value="1"/>
</dbReference>
<dbReference type="PANTHER" id="PTHR11267">
    <property type="entry name" value="T-BOX PROTEIN-RELATED"/>
    <property type="match status" value="1"/>
</dbReference>
<evidence type="ECO:0000256" key="4">
    <source>
        <dbReference type="ARBA" id="ARBA00023163"/>
    </source>
</evidence>
<evidence type="ECO:0000256" key="2">
    <source>
        <dbReference type="ARBA" id="ARBA00023015"/>
    </source>
</evidence>
<dbReference type="Proteomes" id="UP000010556">
    <property type="component" value="Unassembled WGS sequence"/>
</dbReference>
<evidence type="ECO:0000256" key="6">
    <source>
        <dbReference type="PROSITE-ProRule" id="PRU00201"/>
    </source>
</evidence>
<keyword evidence="5 6" id="KW-0539">Nucleus</keyword>
<dbReference type="GO" id="GO:0045893">
    <property type="term" value="P:positive regulation of DNA-templated transcription"/>
    <property type="evidence" value="ECO:0007669"/>
    <property type="project" value="InterPro"/>
</dbReference>
<reference evidence="10" key="1">
    <citation type="journal article" date="2013" name="Science">
        <title>Comparative analysis of bat genomes provides insight into the evolution of flight and immunity.</title>
        <authorList>
            <person name="Zhang G."/>
            <person name="Cowled C."/>
            <person name="Shi Z."/>
            <person name="Huang Z."/>
            <person name="Bishop-Lilly K.A."/>
            <person name="Fang X."/>
            <person name="Wynne J.W."/>
            <person name="Xiong Z."/>
            <person name="Baker M.L."/>
            <person name="Zhao W."/>
            <person name="Tachedjian M."/>
            <person name="Zhu Y."/>
            <person name="Zhou P."/>
            <person name="Jiang X."/>
            <person name="Ng J."/>
            <person name="Yang L."/>
            <person name="Wu L."/>
            <person name="Xiao J."/>
            <person name="Feng Y."/>
            <person name="Chen Y."/>
            <person name="Sun X."/>
            <person name="Zhang Y."/>
            <person name="Marsh G.A."/>
            <person name="Crameri G."/>
            <person name="Broder C.C."/>
            <person name="Frey K.G."/>
            <person name="Wang L.F."/>
            <person name="Wang J."/>
        </authorList>
    </citation>
    <scope>NUCLEOTIDE SEQUENCE [LARGE SCALE GENOMIC DNA]</scope>
</reference>
<accession>L5MCX6</accession>
<evidence type="ECO:0000313" key="9">
    <source>
        <dbReference type="EMBL" id="ELK36241.1"/>
    </source>
</evidence>